<dbReference type="EMBL" id="BMMA01000061">
    <property type="protein sequence ID" value="GGI94275.1"/>
    <property type="molecule type" value="Genomic_DNA"/>
</dbReference>
<reference evidence="2" key="1">
    <citation type="journal article" date="2014" name="Int. J. Syst. Evol. Microbiol.">
        <title>Complete genome of a new Firmicutes species belonging to the dominant human colonic microbiota ('Ruminococcus bicirculans') reveals two chromosomes and a selective capacity to utilize plant glucans.</title>
        <authorList>
            <consortium name="NISC Comparative Sequencing Program"/>
            <person name="Wegmann U."/>
            <person name="Louis P."/>
            <person name="Goesmann A."/>
            <person name="Henrissat B."/>
            <person name="Duncan S.H."/>
            <person name="Flint H.J."/>
        </authorList>
    </citation>
    <scope>NUCLEOTIDE SEQUENCE</scope>
    <source>
        <strain evidence="2">CGMCC 1.8884</strain>
    </source>
</reference>
<protein>
    <submittedName>
        <fullName evidence="3">DNA damage response protein D</fullName>
    </submittedName>
</protein>
<evidence type="ECO:0000313" key="5">
    <source>
        <dbReference type="Proteomes" id="UP000652720"/>
    </source>
</evidence>
<evidence type="ECO:0000256" key="1">
    <source>
        <dbReference type="SAM" id="MobiDB-lite"/>
    </source>
</evidence>
<keyword evidence="4" id="KW-1185">Reference proteome</keyword>
<organism evidence="3 5">
    <name type="scientific">Deinococcus wulumuqiensis</name>
    <dbReference type="NCBI Taxonomy" id="980427"/>
    <lineage>
        <taxon>Bacteria</taxon>
        <taxon>Thermotogati</taxon>
        <taxon>Deinococcota</taxon>
        <taxon>Deinococci</taxon>
        <taxon>Deinococcales</taxon>
        <taxon>Deinococcaceae</taxon>
        <taxon>Deinococcus</taxon>
    </lineage>
</organism>
<dbReference type="Proteomes" id="UP000652720">
    <property type="component" value="Unassembled WGS sequence"/>
</dbReference>
<dbReference type="RefSeq" id="WP_017871859.1">
    <property type="nucleotide sequence ID" value="NZ_BMLZ01000072.1"/>
</dbReference>
<dbReference type="InterPro" id="IPR058793">
    <property type="entry name" value="DDRD"/>
</dbReference>
<dbReference type="Pfam" id="PF26517">
    <property type="entry name" value="DDRD"/>
    <property type="match status" value="1"/>
</dbReference>
<feature type="compositionally biased region" description="Basic and acidic residues" evidence="1">
    <location>
        <begin position="136"/>
        <end position="172"/>
    </location>
</feature>
<sequence length="184" mass="19496">MDTLKKAGAMLPHLDLFQSMLDLRRLLQLAAHMKERGDRAMLISGTEITLIGGESLSAPEIVTSKGETVDAATAYRVLGQLEGYDAPEYAVNREALAALNARAVAELEGSEALRAFGETLARISAAPTDPAGPERPGTDRAASERAAAERATSERSARPRRTPDAETPRSEAAEQPTDDSAPAA</sequence>
<reference evidence="4" key="3">
    <citation type="journal article" date="2019" name="Int. J. Syst. Evol. Microbiol.">
        <title>The Global Catalogue of Microorganisms (GCM) 10K type strain sequencing project: providing services to taxonomists for standard genome sequencing and annotation.</title>
        <authorList>
            <consortium name="The Broad Institute Genomics Platform"/>
            <consortium name="The Broad Institute Genome Sequencing Center for Infectious Disease"/>
            <person name="Wu L."/>
            <person name="Ma J."/>
        </authorList>
    </citation>
    <scope>NUCLEOTIDE SEQUENCE [LARGE SCALE GENOMIC DNA]</scope>
    <source>
        <strain evidence="4">CGMCC 1.8884</strain>
    </source>
</reference>
<reference evidence="3" key="2">
    <citation type="journal article" date="2014" name="Int. J. Syst. Evol. Microbiol.">
        <title>Complete genome sequence of Corynebacterium casei LMG S-19264T (=DSM 44701T), isolated from a smear-ripened cheese.</title>
        <authorList>
            <consortium name="US DOE Joint Genome Institute (JGI-PGF)"/>
            <person name="Walter F."/>
            <person name="Albersmeier A."/>
            <person name="Kalinowski J."/>
            <person name="Ruckert C."/>
        </authorList>
    </citation>
    <scope>NUCLEOTIDE SEQUENCE</scope>
    <source>
        <strain evidence="3">CGMCC 1.8885</strain>
    </source>
</reference>
<gene>
    <name evidence="3" type="primary">ddrD</name>
    <name evidence="2" type="ORF">GCM10008021_30550</name>
    <name evidence="3" type="ORF">GCM10010914_31070</name>
</gene>
<dbReference type="GeneID" id="59165577"/>
<evidence type="ECO:0000313" key="3">
    <source>
        <dbReference type="EMBL" id="GGI94275.1"/>
    </source>
</evidence>
<name>A0AAV4K837_9DEIO</name>
<dbReference type="Proteomes" id="UP000630135">
    <property type="component" value="Unassembled WGS sequence"/>
</dbReference>
<evidence type="ECO:0000313" key="4">
    <source>
        <dbReference type="Proteomes" id="UP000630135"/>
    </source>
</evidence>
<feature type="region of interest" description="Disordered" evidence="1">
    <location>
        <begin position="124"/>
        <end position="184"/>
    </location>
</feature>
<comment type="caution">
    <text evidence="3">The sequence shown here is derived from an EMBL/GenBank/DDBJ whole genome shotgun (WGS) entry which is preliminary data.</text>
</comment>
<dbReference type="EMBL" id="BMLZ01000072">
    <property type="protein sequence ID" value="GGI68208.1"/>
    <property type="molecule type" value="Genomic_DNA"/>
</dbReference>
<reference evidence="3" key="4">
    <citation type="submission" date="2023-08" db="EMBL/GenBank/DDBJ databases">
        <authorList>
            <person name="Sun Q."/>
            <person name="Zhou Y."/>
        </authorList>
    </citation>
    <scope>NUCLEOTIDE SEQUENCE</scope>
    <source>
        <strain evidence="2">CGMCC 1.8884</strain>
        <strain evidence="3">CGMCC 1.8885</strain>
    </source>
</reference>
<accession>A0AAV4K837</accession>
<evidence type="ECO:0000313" key="2">
    <source>
        <dbReference type="EMBL" id="GGI68208.1"/>
    </source>
</evidence>
<proteinExistence type="predicted"/>
<dbReference type="AlphaFoldDB" id="A0AAV4K837"/>